<keyword evidence="7" id="KW-0472">Membrane</keyword>
<feature type="compositionally biased region" description="Polar residues" evidence="10">
    <location>
        <begin position="236"/>
        <end position="252"/>
    </location>
</feature>
<dbReference type="Proteomes" id="UP000233551">
    <property type="component" value="Unassembled WGS sequence"/>
</dbReference>
<dbReference type="PANTHER" id="PTHR32077:SF65">
    <property type="entry name" value="FASCICLIN-LIKE ARABINOGALACTAN PROTEIN 11"/>
    <property type="match status" value="1"/>
</dbReference>
<evidence type="ECO:0000256" key="7">
    <source>
        <dbReference type="ARBA" id="ARBA00023136"/>
    </source>
</evidence>
<proteinExistence type="inferred from homology"/>
<reference evidence="13" key="2">
    <citation type="submission" date="2017-06" db="EMBL/GenBank/DDBJ databases">
        <title>The pomegranate genome and the genomics of punicalagin biosynthesis.</title>
        <authorList>
            <person name="Xu C."/>
        </authorList>
    </citation>
    <scope>NUCLEOTIDE SEQUENCE [LARGE SCALE GENOMIC DNA]</scope>
    <source>
        <tissue evidence="13">Fresh leaf</tissue>
    </source>
</reference>
<evidence type="ECO:0000256" key="9">
    <source>
        <dbReference type="ARBA" id="ARBA00024686"/>
    </source>
</evidence>
<evidence type="ECO:0000313" key="16">
    <source>
        <dbReference type="Proteomes" id="UP000233551"/>
    </source>
</evidence>
<feature type="compositionally biased region" description="Low complexity" evidence="10">
    <location>
        <begin position="224"/>
        <end position="235"/>
    </location>
</feature>
<evidence type="ECO:0000313" key="15">
    <source>
        <dbReference type="Proteomes" id="UP000197138"/>
    </source>
</evidence>
<dbReference type="SMART" id="SM00554">
    <property type="entry name" value="FAS1"/>
    <property type="match status" value="1"/>
</dbReference>
<comment type="similarity">
    <text evidence="2">Belongs to the fasciclin-like AGP family.</text>
</comment>
<gene>
    <name evidence="13" type="ORF">CDL15_Pgr025075</name>
    <name evidence="14" type="ORF">CRG98_027634</name>
</gene>
<evidence type="ECO:0000256" key="11">
    <source>
        <dbReference type="SAM" id="SignalP"/>
    </source>
</evidence>
<dbReference type="AlphaFoldDB" id="A0A218W8S8"/>
<evidence type="ECO:0000256" key="5">
    <source>
        <dbReference type="ARBA" id="ARBA00022729"/>
    </source>
</evidence>
<comment type="subcellular location">
    <subcellularLocation>
        <location evidence="1">Cell membrane</location>
        <topology evidence="1">Lipid-anchor</topology>
        <topology evidence="1">GPI-anchor</topology>
    </subcellularLocation>
</comment>
<protein>
    <recommendedName>
        <fullName evidence="12">FAS1 domain-containing protein</fullName>
    </recommendedName>
</protein>
<dbReference type="STRING" id="22663.A0A218W8S8"/>
<evidence type="ECO:0000256" key="3">
    <source>
        <dbReference type="ARBA" id="ARBA00022475"/>
    </source>
</evidence>
<dbReference type="PANTHER" id="PTHR32077">
    <property type="entry name" value="FASCICLIN-LIKE ARABINOGALACTAN PROTEIN"/>
    <property type="match status" value="1"/>
</dbReference>
<evidence type="ECO:0000313" key="13">
    <source>
        <dbReference type="EMBL" id="OWM68888.1"/>
    </source>
</evidence>
<keyword evidence="6" id="KW-0654">Proteoglycan</keyword>
<name>A0A218W8S8_PUNGR</name>
<dbReference type="PROSITE" id="PS50213">
    <property type="entry name" value="FAS1"/>
    <property type="match status" value="1"/>
</dbReference>
<keyword evidence="5 11" id="KW-0732">Signal</keyword>
<sequence>MNHFVSFSLSAGLVALLLISFTKPLSAQSVSAPAQAPYQSPPMPPVQSPPLSPAIAPAPSSGPTINSILQKYGYFTALLRLLKITGMDNQINSQIKHGSGLTFFAPTDNAFSKLKSGTLNSFNDQQQVELMQFHVIPTFLPMSQFQTVSNPLLTLADGANDGKFPLNVSMSGNSTINLSTGIDSATVESTLYFDARRQLVVYQVDRVLLPRKIFMPNPPPPAVAPTLAPATTPKTVEQQEQPVPESKPSSAPTVRIGAQGVVWAGAALIALFSS</sequence>
<reference evidence="14 16" key="3">
    <citation type="submission" date="2017-11" db="EMBL/GenBank/DDBJ databases">
        <title>De-novo sequencing of pomegranate (Punica granatum L.) genome.</title>
        <authorList>
            <person name="Akparov Z."/>
            <person name="Amiraslanov A."/>
            <person name="Hajiyeva S."/>
            <person name="Abbasov M."/>
            <person name="Kaur K."/>
            <person name="Hamwieh A."/>
            <person name="Solovyev V."/>
            <person name="Salamov A."/>
            <person name="Braich B."/>
            <person name="Kosarev P."/>
            <person name="Mahmoud A."/>
            <person name="Hajiyev E."/>
            <person name="Babayeva S."/>
            <person name="Izzatullayeva V."/>
            <person name="Mammadov A."/>
            <person name="Mammadov A."/>
            <person name="Sharifova S."/>
            <person name="Ojaghi J."/>
            <person name="Eynullazada K."/>
            <person name="Bayramov B."/>
            <person name="Abdulazimova A."/>
            <person name="Shahmuradov I."/>
        </authorList>
    </citation>
    <scope>NUCLEOTIDE SEQUENCE [LARGE SCALE GENOMIC DNA]</scope>
    <source>
        <strain evidence="14">AG2017</strain>
        <strain evidence="16">cv. AG2017</strain>
        <tissue evidence="14">Leaf</tissue>
    </source>
</reference>
<comment type="function">
    <text evidence="9">May be a cell surface adhesion protein.</text>
</comment>
<feature type="domain" description="FAS1" evidence="12">
    <location>
        <begin position="62"/>
        <end position="208"/>
    </location>
</feature>
<organism evidence="13 15">
    <name type="scientific">Punica granatum</name>
    <name type="common">Pomegranate</name>
    <dbReference type="NCBI Taxonomy" id="22663"/>
    <lineage>
        <taxon>Eukaryota</taxon>
        <taxon>Viridiplantae</taxon>
        <taxon>Streptophyta</taxon>
        <taxon>Embryophyta</taxon>
        <taxon>Tracheophyta</taxon>
        <taxon>Spermatophyta</taxon>
        <taxon>Magnoliopsida</taxon>
        <taxon>eudicotyledons</taxon>
        <taxon>Gunneridae</taxon>
        <taxon>Pentapetalae</taxon>
        <taxon>rosids</taxon>
        <taxon>malvids</taxon>
        <taxon>Myrtales</taxon>
        <taxon>Lythraceae</taxon>
        <taxon>Punica</taxon>
    </lineage>
</organism>
<evidence type="ECO:0000256" key="10">
    <source>
        <dbReference type="SAM" id="MobiDB-lite"/>
    </source>
</evidence>
<feature type="chain" id="PRO_5014071608" description="FAS1 domain-containing protein" evidence="11">
    <location>
        <begin position="28"/>
        <end position="274"/>
    </location>
</feature>
<evidence type="ECO:0000256" key="1">
    <source>
        <dbReference type="ARBA" id="ARBA00004609"/>
    </source>
</evidence>
<accession>A0A218W8S8</accession>
<evidence type="ECO:0000256" key="6">
    <source>
        <dbReference type="ARBA" id="ARBA00022974"/>
    </source>
</evidence>
<dbReference type="Pfam" id="PF02469">
    <property type="entry name" value="Fasciclin"/>
    <property type="match status" value="1"/>
</dbReference>
<dbReference type="FunFam" id="2.30.180.10:FF:000006">
    <property type="entry name" value="Fasciclin-like arabinogalactan protein 11"/>
    <property type="match status" value="1"/>
</dbReference>
<keyword evidence="16" id="KW-1185">Reference proteome</keyword>
<dbReference type="GO" id="GO:0009834">
    <property type="term" value="P:plant-type secondary cell wall biogenesis"/>
    <property type="evidence" value="ECO:0007669"/>
    <property type="project" value="TreeGrafter"/>
</dbReference>
<dbReference type="OrthoDB" id="286301at2759"/>
<keyword evidence="8" id="KW-0325">Glycoprotein</keyword>
<dbReference type="InterPro" id="IPR045003">
    <property type="entry name" value="FLA_A"/>
</dbReference>
<keyword evidence="4" id="KW-0449">Lipoprotein</keyword>
<evidence type="ECO:0000256" key="2">
    <source>
        <dbReference type="ARBA" id="ARBA00007843"/>
    </source>
</evidence>
<evidence type="ECO:0000256" key="8">
    <source>
        <dbReference type="ARBA" id="ARBA00023180"/>
    </source>
</evidence>
<dbReference type="InterPro" id="IPR000782">
    <property type="entry name" value="FAS1_domain"/>
</dbReference>
<comment type="caution">
    <text evidence="13">The sequence shown here is derived from an EMBL/GenBank/DDBJ whole genome shotgun (WGS) entry which is preliminary data.</text>
</comment>
<evidence type="ECO:0000259" key="12">
    <source>
        <dbReference type="PROSITE" id="PS50213"/>
    </source>
</evidence>
<feature type="signal peptide" evidence="11">
    <location>
        <begin position="1"/>
        <end position="27"/>
    </location>
</feature>
<reference evidence="15" key="1">
    <citation type="journal article" date="2017" name="Plant J.">
        <title>The pomegranate (Punica granatum L.) genome and the genomics of punicalagin biosynthesis.</title>
        <authorList>
            <person name="Qin G."/>
            <person name="Xu C."/>
            <person name="Ming R."/>
            <person name="Tang H."/>
            <person name="Guyot R."/>
            <person name="Kramer E.M."/>
            <person name="Hu Y."/>
            <person name="Yi X."/>
            <person name="Qi Y."/>
            <person name="Xu X."/>
            <person name="Gao Z."/>
            <person name="Pan H."/>
            <person name="Jian J."/>
            <person name="Tian Y."/>
            <person name="Yue Z."/>
            <person name="Xu Y."/>
        </authorList>
    </citation>
    <scope>NUCLEOTIDE SEQUENCE [LARGE SCALE GENOMIC DNA]</scope>
    <source>
        <strain evidence="15">cv. Dabenzi</strain>
    </source>
</reference>
<dbReference type="InterPro" id="IPR036378">
    <property type="entry name" value="FAS1_dom_sf"/>
</dbReference>
<dbReference type="Gene3D" id="2.30.180.10">
    <property type="entry name" value="FAS1 domain"/>
    <property type="match status" value="1"/>
</dbReference>
<dbReference type="GO" id="GO:0005886">
    <property type="term" value="C:plasma membrane"/>
    <property type="evidence" value="ECO:0007669"/>
    <property type="project" value="UniProtKB-SubCell"/>
</dbReference>
<keyword evidence="4" id="KW-0336">GPI-anchor</keyword>
<dbReference type="EMBL" id="PGOL01001981">
    <property type="protein sequence ID" value="PKI51982.1"/>
    <property type="molecule type" value="Genomic_DNA"/>
</dbReference>
<dbReference type="SUPFAM" id="SSF82153">
    <property type="entry name" value="FAS1 domain"/>
    <property type="match status" value="1"/>
</dbReference>
<dbReference type="Proteomes" id="UP000197138">
    <property type="component" value="Unassembled WGS sequence"/>
</dbReference>
<dbReference type="GeneID" id="116210338"/>
<evidence type="ECO:0000313" key="14">
    <source>
        <dbReference type="EMBL" id="PKI51982.1"/>
    </source>
</evidence>
<feature type="region of interest" description="Disordered" evidence="10">
    <location>
        <begin position="219"/>
        <end position="252"/>
    </location>
</feature>
<dbReference type="GO" id="GO:0098552">
    <property type="term" value="C:side of membrane"/>
    <property type="evidence" value="ECO:0007669"/>
    <property type="project" value="UniProtKB-KW"/>
</dbReference>
<dbReference type="EMBL" id="MTKT01004939">
    <property type="protein sequence ID" value="OWM68888.1"/>
    <property type="molecule type" value="Genomic_DNA"/>
</dbReference>
<keyword evidence="3" id="KW-1003">Cell membrane</keyword>
<evidence type="ECO:0000256" key="4">
    <source>
        <dbReference type="ARBA" id="ARBA00022622"/>
    </source>
</evidence>